<organism evidence="2 3">
    <name type="scientific">Hondaea fermentalgiana</name>
    <dbReference type="NCBI Taxonomy" id="2315210"/>
    <lineage>
        <taxon>Eukaryota</taxon>
        <taxon>Sar</taxon>
        <taxon>Stramenopiles</taxon>
        <taxon>Bigyra</taxon>
        <taxon>Labyrinthulomycetes</taxon>
        <taxon>Thraustochytrida</taxon>
        <taxon>Thraustochytriidae</taxon>
        <taxon>Hondaea</taxon>
    </lineage>
</organism>
<keyword evidence="3" id="KW-1185">Reference proteome</keyword>
<dbReference type="EMBL" id="BEYU01000056">
    <property type="protein sequence ID" value="GBG29340.1"/>
    <property type="molecule type" value="Genomic_DNA"/>
</dbReference>
<sequence>MQRLRQDEDEYEEPYVRLLKEFLQGAEWQQSLSVFVSSHAKKFVGSRPAGASNSHAQELTRAPQGWDESNWENAHTPRGGEQKSASLLHFSHHQHGLFLTFQTWAEKMLASFITSLGVNEDELVAMLEARLQPGADTTPTLRAHIEELLDLVDSLQSFENFARWMELAYARLCRDDEAQARVLRAQLDMKEWDLQVALATSFVESARQGALIERDTELLPWAEAVLALYRAMDGLSLGTVTAEQIDELSESLVFERVKVEYLVAERLKGDLPPDPASVAAHGGRSSSTELGDDTREAETVLSRLLDASGKIQLAISRQRSAFEKDHPLLSDQDYQAIYFRVRDGFHGGALSPRLRSSLETEFRALQTDWTVLDGIVELVMLENVLQKVNHDIQLELQDPGSVVFQESSMPAVVLSGGAKERGLARNGSRLQIVTADEDLETMRRLSGFLQNSPVPSPKHPLAPGAVVTTPTEARRAIADMQARLNRITQQRELERMRKELEIQARAPGADMRKVKRLATRLAEMEAITLAENGESLNLQLQDLSAAFAGDHATHTDGFDDDLASDGTVDEGYIDDQGVHHAPFSAQDSTPSFAGGASGAQALNGKKRLGRLQIEADEPAHPGKLLRETERLRKDLLLRAVPAPYEPSATGGVLDRTQIMLNSPKSRSFASSPAHGLFPQSPKRDVIVNPTSLRFLASNVIGPRK</sequence>
<dbReference type="AlphaFoldDB" id="A0A2R5GEG1"/>
<accession>A0A2R5GEG1</accession>
<proteinExistence type="predicted"/>
<evidence type="ECO:0000313" key="2">
    <source>
        <dbReference type="EMBL" id="GBG29340.1"/>
    </source>
</evidence>
<comment type="caution">
    <text evidence="2">The sequence shown here is derived from an EMBL/GenBank/DDBJ whole genome shotgun (WGS) entry which is preliminary data.</text>
</comment>
<protein>
    <submittedName>
        <fullName evidence="2">Uncharacterized protein</fullName>
    </submittedName>
</protein>
<dbReference type="InterPro" id="IPR042541">
    <property type="entry name" value="BART_sf"/>
</dbReference>
<dbReference type="Gene3D" id="1.20.1520.10">
    <property type="entry name" value="ADP-ribosylation factor-like 2-binding protein, domain"/>
    <property type="match status" value="1"/>
</dbReference>
<dbReference type="InParanoid" id="A0A2R5GEG1"/>
<feature type="region of interest" description="Disordered" evidence="1">
    <location>
        <begin position="46"/>
        <end position="82"/>
    </location>
</feature>
<feature type="region of interest" description="Disordered" evidence="1">
    <location>
        <begin position="273"/>
        <end position="295"/>
    </location>
</feature>
<dbReference type="Proteomes" id="UP000241890">
    <property type="component" value="Unassembled WGS sequence"/>
</dbReference>
<evidence type="ECO:0000256" key="1">
    <source>
        <dbReference type="SAM" id="MobiDB-lite"/>
    </source>
</evidence>
<gene>
    <name evidence="2" type="ORF">FCC1311_055622</name>
</gene>
<name>A0A2R5GEG1_9STRA</name>
<reference evidence="2 3" key="1">
    <citation type="submission" date="2017-12" db="EMBL/GenBank/DDBJ databases">
        <title>Sequencing, de novo assembly and annotation of complete genome of a new Thraustochytrid species, strain FCC1311.</title>
        <authorList>
            <person name="Sedici K."/>
            <person name="Godart F."/>
            <person name="Aiese Cigliano R."/>
            <person name="Sanseverino W."/>
            <person name="Barakat M."/>
            <person name="Ortet P."/>
            <person name="Marechal E."/>
            <person name="Cagnac O."/>
            <person name="Amato A."/>
        </authorList>
    </citation>
    <scope>NUCLEOTIDE SEQUENCE [LARGE SCALE GENOMIC DNA]</scope>
</reference>
<evidence type="ECO:0000313" key="3">
    <source>
        <dbReference type="Proteomes" id="UP000241890"/>
    </source>
</evidence>